<evidence type="ECO:0000256" key="1">
    <source>
        <dbReference type="ARBA" id="ARBA00022703"/>
    </source>
</evidence>
<accession>A0ABQ0FI85</accession>
<keyword evidence="3" id="KW-0732">Signal</keyword>
<feature type="signal peptide" evidence="3">
    <location>
        <begin position="1"/>
        <end position="17"/>
    </location>
</feature>
<evidence type="ECO:0000313" key="5">
    <source>
        <dbReference type="EMBL" id="GAB1298915.1"/>
    </source>
</evidence>
<feature type="domain" description="CIDE-N" evidence="4">
    <location>
        <begin position="1"/>
        <end position="49"/>
    </location>
</feature>
<proteinExistence type="predicted"/>
<dbReference type="PANTHER" id="PTHR12306:SF10">
    <property type="entry name" value="LIPID TRANSFERASE CIDEB"/>
    <property type="match status" value="1"/>
</dbReference>
<evidence type="ECO:0000256" key="3">
    <source>
        <dbReference type="SAM" id="SignalP"/>
    </source>
</evidence>
<feature type="chain" id="PRO_5045353572" evidence="3">
    <location>
        <begin position="18"/>
        <end position="150"/>
    </location>
</feature>
<dbReference type="SMART" id="SM00266">
    <property type="entry name" value="CAD"/>
    <property type="match status" value="1"/>
</dbReference>
<dbReference type="SUPFAM" id="SSF54277">
    <property type="entry name" value="CAD &amp; PB1 domains"/>
    <property type="match status" value="1"/>
</dbReference>
<dbReference type="Gene3D" id="3.10.20.10">
    <property type="match status" value="1"/>
</dbReference>
<protein>
    <submittedName>
        <fullName evidence="5">Cell death activator CIDE-B</fullName>
    </submittedName>
</protein>
<keyword evidence="1 2" id="KW-0053">Apoptosis</keyword>
<dbReference type="PANTHER" id="PTHR12306">
    <property type="entry name" value="CELL DEATH ACTIVATOR CIDE"/>
    <property type="match status" value="1"/>
</dbReference>
<gene>
    <name evidence="5" type="ORF">APTSU1_001415100</name>
</gene>
<keyword evidence="6" id="KW-1185">Reference proteome</keyword>
<comment type="caution">
    <text evidence="5">The sequence shown here is derived from an EMBL/GenBank/DDBJ whole genome shotgun (WGS) entry which is preliminary data.</text>
</comment>
<organism evidence="5 6">
    <name type="scientific">Apodemus speciosus</name>
    <name type="common">Large Japanese field mouse</name>
    <dbReference type="NCBI Taxonomy" id="105296"/>
    <lineage>
        <taxon>Eukaryota</taxon>
        <taxon>Metazoa</taxon>
        <taxon>Chordata</taxon>
        <taxon>Craniata</taxon>
        <taxon>Vertebrata</taxon>
        <taxon>Euteleostomi</taxon>
        <taxon>Mammalia</taxon>
        <taxon>Eutheria</taxon>
        <taxon>Euarchontoglires</taxon>
        <taxon>Glires</taxon>
        <taxon>Rodentia</taxon>
        <taxon>Myomorpha</taxon>
        <taxon>Muroidea</taxon>
        <taxon>Muridae</taxon>
        <taxon>Murinae</taxon>
        <taxon>Apodemus</taxon>
    </lineage>
</organism>
<dbReference type="EMBL" id="BAAFST010000014">
    <property type="protein sequence ID" value="GAB1298915.1"/>
    <property type="molecule type" value="Genomic_DNA"/>
</dbReference>
<dbReference type="Pfam" id="PF02017">
    <property type="entry name" value="CIDE-N"/>
    <property type="match status" value="1"/>
</dbReference>
<dbReference type="InterPro" id="IPR003508">
    <property type="entry name" value="CIDE-N_dom"/>
</dbReference>
<evidence type="ECO:0000313" key="6">
    <source>
        <dbReference type="Proteomes" id="UP001623349"/>
    </source>
</evidence>
<sequence length="150" mass="17156">MVLETLLLSGVLTLVLEEDGTHVDSEDFFQLLEDDTCLMVLEQGQSWSPKGREKPKHSKDIARITFDVYKQNPRDLFGSLNVKATFYGLYSMSCDFQGVGPKRVLRELLRWTSSLLQGLGHMLLGISSTLRHVVEGADRWQWHRQSHLHS</sequence>
<evidence type="ECO:0000256" key="2">
    <source>
        <dbReference type="PROSITE-ProRule" id="PRU00447"/>
    </source>
</evidence>
<evidence type="ECO:0000259" key="4">
    <source>
        <dbReference type="PROSITE" id="PS51135"/>
    </source>
</evidence>
<dbReference type="Proteomes" id="UP001623349">
    <property type="component" value="Unassembled WGS sequence"/>
</dbReference>
<name>A0ABQ0FI85_APOSI</name>
<dbReference type="PROSITE" id="PS51135">
    <property type="entry name" value="CIDE_N"/>
    <property type="match status" value="1"/>
</dbReference>
<reference evidence="5 6" key="1">
    <citation type="submission" date="2024-08" db="EMBL/GenBank/DDBJ databases">
        <title>The draft genome of Apodemus speciosus.</title>
        <authorList>
            <person name="Nabeshima K."/>
            <person name="Suzuki S."/>
            <person name="Onuma M."/>
        </authorList>
    </citation>
    <scope>NUCLEOTIDE SEQUENCE [LARGE SCALE GENOMIC DNA]</scope>
    <source>
        <strain evidence="5">IB14-021</strain>
    </source>
</reference>